<keyword evidence="1" id="KW-0812">Transmembrane</keyword>
<keyword evidence="1" id="KW-0472">Membrane</keyword>
<sequence length="121" mass="13736">RYIEGDVQNALADLENRVSLATVATQYGIPRSTLRGRFNGRRTNWERINAATLDNIRHLFNLYETVSWIPPQQRYNADEGENPNMVLVKTINACTWISIVECIFALGVALDPLIIFKAKSI</sequence>
<dbReference type="Gene3D" id="1.10.10.60">
    <property type="entry name" value="Homeodomain-like"/>
    <property type="match status" value="1"/>
</dbReference>
<accession>A0A6A6DT37</accession>
<evidence type="ECO:0008006" key="4">
    <source>
        <dbReference type="Google" id="ProtNLM"/>
    </source>
</evidence>
<keyword evidence="1" id="KW-1133">Transmembrane helix</keyword>
<protein>
    <recommendedName>
        <fullName evidence="4">HTH psq-type domain-containing protein</fullName>
    </recommendedName>
</protein>
<dbReference type="EMBL" id="ML994653">
    <property type="protein sequence ID" value="KAF2181379.1"/>
    <property type="molecule type" value="Genomic_DNA"/>
</dbReference>
<evidence type="ECO:0000313" key="3">
    <source>
        <dbReference type="Proteomes" id="UP000800200"/>
    </source>
</evidence>
<keyword evidence="3" id="KW-1185">Reference proteome</keyword>
<evidence type="ECO:0000256" key="1">
    <source>
        <dbReference type="SAM" id="Phobius"/>
    </source>
</evidence>
<dbReference type="AlphaFoldDB" id="A0A6A6DT37"/>
<reference evidence="2" key="1">
    <citation type="journal article" date="2020" name="Stud. Mycol.">
        <title>101 Dothideomycetes genomes: a test case for predicting lifestyles and emergence of pathogens.</title>
        <authorList>
            <person name="Haridas S."/>
            <person name="Albert R."/>
            <person name="Binder M."/>
            <person name="Bloem J."/>
            <person name="Labutti K."/>
            <person name="Salamov A."/>
            <person name="Andreopoulos B."/>
            <person name="Baker S."/>
            <person name="Barry K."/>
            <person name="Bills G."/>
            <person name="Bluhm B."/>
            <person name="Cannon C."/>
            <person name="Castanera R."/>
            <person name="Culley D."/>
            <person name="Daum C."/>
            <person name="Ezra D."/>
            <person name="Gonzalez J."/>
            <person name="Henrissat B."/>
            <person name="Kuo A."/>
            <person name="Liang C."/>
            <person name="Lipzen A."/>
            <person name="Lutzoni F."/>
            <person name="Magnuson J."/>
            <person name="Mondo S."/>
            <person name="Nolan M."/>
            <person name="Ohm R."/>
            <person name="Pangilinan J."/>
            <person name="Park H.-J."/>
            <person name="Ramirez L."/>
            <person name="Alfaro M."/>
            <person name="Sun H."/>
            <person name="Tritt A."/>
            <person name="Yoshinaga Y."/>
            <person name="Zwiers L.-H."/>
            <person name="Turgeon B."/>
            <person name="Goodwin S."/>
            <person name="Spatafora J."/>
            <person name="Crous P."/>
            <person name="Grigoriev I."/>
        </authorList>
    </citation>
    <scope>NUCLEOTIDE SEQUENCE</scope>
    <source>
        <strain evidence="2">CBS 207.26</strain>
    </source>
</reference>
<name>A0A6A6DT37_9PEZI</name>
<dbReference type="SUPFAM" id="SSF46689">
    <property type="entry name" value="Homeodomain-like"/>
    <property type="match status" value="1"/>
</dbReference>
<proteinExistence type="predicted"/>
<dbReference type="InterPro" id="IPR009057">
    <property type="entry name" value="Homeodomain-like_sf"/>
</dbReference>
<feature type="transmembrane region" description="Helical" evidence="1">
    <location>
        <begin position="96"/>
        <end position="116"/>
    </location>
</feature>
<dbReference type="OrthoDB" id="4357141at2759"/>
<feature type="non-terminal residue" evidence="2">
    <location>
        <position position="1"/>
    </location>
</feature>
<gene>
    <name evidence="2" type="ORF">K469DRAFT_713819</name>
</gene>
<organism evidence="2 3">
    <name type="scientific">Zopfia rhizophila CBS 207.26</name>
    <dbReference type="NCBI Taxonomy" id="1314779"/>
    <lineage>
        <taxon>Eukaryota</taxon>
        <taxon>Fungi</taxon>
        <taxon>Dikarya</taxon>
        <taxon>Ascomycota</taxon>
        <taxon>Pezizomycotina</taxon>
        <taxon>Dothideomycetes</taxon>
        <taxon>Dothideomycetes incertae sedis</taxon>
        <taxon>Zopfiaceae</taxon>
        <taxon>Zopfia</taxon>
    </lineage>
</organism>
<dbReference type="Proteomes" id="UP000800200">
    <property type="component" value="Unassembled WGS sequence"/>
</dbReference>
<evidence type="ECO:0000313" key="2">
    <source>
        <dbReference type="EMBL" id="KAF2181379.1"/>
    </source>
</evidence>